<dbReference type="GO" id="GO:0022857">
    <property type="term" value="F:transmembrane transporter activity"/>
    <property type="evidence" value="ECO:0007669"/>
    <property type="project" value="InterPro"/>
</dbReference>
<dbReference type="InterPro" id="IPR037294">
    <property type="entry name" value="ABC_BtuC-like"/>
</dbReference>
<keyword evidence="10" id="KW-1185">Reference proteome</keyword>
<reference evidence="9 10" key="1">
    <citation type="submission" date="2016-11" db="EMBL/GenBank/DDBJ databases">
        <authorList>
            <person name="Jaros S."/>
            <person name="Januszkiewicz K."/>
            <person name="Wedrychowicz H."/>
        </authorList>
    </citation>
    <scope>NUCLEOTIDE SEQUENCE [LARGE SCALE GENOMIC DNA]</scope>
    <source>
        <strain evidence="9 10">DSM 22807</strain>
    </source>
</reference>
<keyword evidence="4" id="KW-1003">Cell membrane</keyword>
<gene>
    <name evidence="9" type="ORF">SAMN05444337_0039</name>
</gene>
<comment type="similarity">
    <text evidence="2">Belongs to the binding-protein-dependent transport system permease family. FecCD subfamily.</text>
</comment>
<comment type="subcellular location">
    <subcellularLocation>
        <location evidence="1">Cell membrane</location>
        <topology evidence="1">Multi-pass membrane protein</topology>
    </subcellularLocation>
</comment>
<feature type="transmembrane region" description="Helical" evidence="8">
    <location>
        <begin position="54"/>
        <end position="81"/>
    </location>
</feature>
<dbReference type="AlphaFoldDB" id="A0A1M6B9J1"/>
<keyword evidence="6 8" id="KW-1133">Transmembrane helix</keyword>
<protein>
    <submittedName>
        <fullName evidence="9">Iron complex transport system permease protein</fullName>
    </submittedName>
</protein>
<evidence type="ECO:0000256" key="6">
    <source>
        <dbReference type="ARBA" id="ARBA00022989"/>
    </source>
</evidence>
<dbReference type="Gene3D" id="1.10.3470.10">
    <property type="entry name" value="ABC transporter involved in vitamin B12 uptake, BtuC"/>
    <property type="match status" value="1"/>
</dbReference>
<dbReference type="RefSeq" id="WP_072780291.1">
    <property type="nucleotide sequence ID" value="NZ_CP045292.1"/>
</dbReference>
<name>A0A1M6B9J1_9FLAO</name>
<proteinExistence type="inferred from homology"/>
<evidence type="ECO:0000256" key="2">
    <source>
        <dbReference type="ARBA" id="ARBA00007935"/>
    </source>
</evidence>
<dbReference type="Pfam" id="PF01032">
    <property type="entry name" value="FecCD"/>
    <property type="match status" value="1"/>
</dbReference>
<accession>A0A1M6B9J1</accession>
<evidence type="ECO:0000256" key="5">
    <source>
        <dbReference type="ARBA" id="ARBA00022692"/>
    </source>
</evidence>
<evidence type="ECO:0000256" key="7">
    <source>
        <dbReference type="ARBA" id="ARBA00023136"/>
    </source>
</evidence>
<feature type="transmembrane region" description="Helical" evidence="8">
    <location>
        <begin position="127"/>
        <end position="148"/>
    </location>
</feature>
<dbReference type="SUPFAM" id="SSF81345">
    <property type="entry name" value="ABC transporter involved in vitamin B12 uptake, BtuC"/>
    <property type="match status" value="1"/>
</dbReference>
<dbReference type="CDD" id="cd06550">
    <property type="entry name" value="TM_ABC_iron-siderophores_like"/>
    <property type="match status" value="1"/>
</dbReference>
<feature type="transmembrane region" description="Helical" evidence="8">
    <location>
        <begin position="315"/>
        <end position="336"/>
    </location>
</feature>
<keyword evidence="3" id="KW-0813">Transport</keyword>
<evidence type="ECO:0000256" key="4">
    <source>
        <dbReference type="ARBA" id="ARBA00022475"/>
    </source>
</evidence>
<organism evidence="9 10">
    <name type="scientific">Flavobacterium haoranii</name>
    <dbReference type="NCBI Taxonomy" id="683124"/>
    <lineage>
        <taxon>Bacteria</taxon>
        <taxon>Pseudomonadati</taxon>
        <taxon>Bacteroidota</taxon>
        <taxon>Flavobacteriia</taxon>
        <taxon>Flavobacteriales</taxon>
        <taxon>Flavobacteriaceae</taxon>
        <taxon>Flavobacterium</taxon>
    </lineage>
</organism>
<evidence type="ECO:0000256" key="8">
    <source>
        <dbReference type="SAM" id="Phobius"/>
    </source>
</evidence>
<dbReference type="EMBL" id="FQZH01000001">
    <property type="protein sequence ID" value="SHI45410.1"/>
    <property type="molecule type" value="Genomic_DNA"/>
</dbReference>
<keyword evidence="7 8" id="KW-0472">Membrane</keyword>
<dbReference type="PANTHER" id="PTHR30472:SF41">
    <property type="entry name" value="TRANSPORT SYSTEM PERMEASE PROTEIN"/>
    <property type="match status" value="1"/>
</dbReference>
<sequence>MPTENKNKLIFTLLIVAVTFLFFTNISLGSVTIPYQDIFNGLIGKSMQKESWEIILYNFRLPKAVTAILVGVGLSTCGLLMQTLFRNPLAGPYVLGLSSGASLGVALIILSSGLLPVSIAHYFLSGYGLIIASGLGSFLVFMAVILVANKIKDTMSILIVGLMFSSFTSAIVSILSYFSTAEQLQKYTFWAMGSISNLAWKDIIILTFLVFFGLLLTLFVLKPLNALLLGERYAKSIGINFSKTKYFIIIATSFLAGSITALVGPIAFIGLAVPHISKLIFKTSNHFILFGSTLLIGALVMLICDTIAQLPGNDITLPINAITSIFGAPIVIWLLLRKRKIQL</sequence>
<dbReference type="PANTHER" id="PTHR30472">
    <property type="entry name" value="FERRIC ENTEROBACTIN TRANSPORT SYSTEM PERMEASE PROTEIN"/>
    <property type="match status" value="1"/>
</dbReference>
<evidence type="ECO:0000313" key="9">
    <source>
        <dbReference type="EMBL" id="SHI45410.1"/>
    </source>
</evidence>
<dbReference type="OrthoDB" id="9811721at2"/>
<evidence type="ECO:0000313" key="10">
    <source>
        <dbReference type="Proteomes" id="UP000184232"/>
    </source>
</evidence>
<feature type="transmembrane region" description="Helical" evidence="8">
    <location>
        <begin position="93"/>
        <end position="115"/>
    </location>
</feature>
<evidence type="ECO:0000256" key="1">
    <source>
        <dbReference type="ARBA" id="ARBA00004651"/>
    </source>
</evidence>
<dbReference type="InterPro" id="IPR000522">
    <property type="entry name" value="ABC_transptr_permease_BtuC"/>
</dbReference>
<keyword evidence="5 8" id="KW-0812">Transmembrane</keyword>
<feature type="transmembrane region" description="Helical" evidence="8">
    <location>
        <begin position="154"/>
        <end position="178"/>
    </location>
</feature>
<dbReference type="GO" id="GO:0033214">
    <property type="term" value="P:siderophore-iron import into cell"/>
    <property type="evidence" value="ECO:0007669"/>
    <property type="project" value="TreeGrafter"/>
</dbReference>
<feature type="transmembrane region" description="Helical" evidence="8">
    <location>
        <begin position="12"/>
        <end position="33"/>
    </location>
</feature>
<dbReference type="STRING" id="683124.SAMN05444337_0039"/>
<evidence type="ECO:0000256" key="3">
    <source>
        <dbReference type="ARBA" id="ARBA00022448"/>
    </source>
</evidence>
<dbReference type="GO" id="GO:0005886">
    <property type="term" value="C:plasma membrane"/>
    <property type="evidence" value="ECO:0007669"/>
    <property type="project" value="UniProtKB-SubCell"/>
</dbReference>
<dbReference type="Proteomes" id="UP000184232">
    <property type="component" value="Unassembled WGS sequence"/>
</dbReference>
<feature type="transmembrane region" description="Helical" evidence="8">
    <location>
        <begin position="199"/>
        <end position="221"/>
    </location>
</feature>
<feature type="transmembrane region" description="Helical" evidence="8">
    <location>
        <begin position="246"/>
        <end position="273"/>
    </location>
</feature>
<feature type="transmembrane region" description="Helical" evidence="8">
    <location>
        <begin position="285"/>
        <end position="303"/>
    </location>
</feature>